<keyword evidence="2" id="KW-1133">Transmembrane helix</keyword>
<feature type="transmembrane region" description="Helical" evidence="2">
    <location>
        <begin position="188"/>
        <end position="216"/>
    </location>
</feature>
<name>A0A9N8F3X0_9STRA</name>
<dbReference type="EMBL" id="CAICTM010003366">
    <property type="protein sequence ID" value="CAB9531259.1"/>
    <property type="molecule type" value="Genomic_DNA"/>
</dbReference>
<dbReference type="Proteomes" id="UP001153069">
    <property type="component" value="Unassembled WGS sequence"/>
</dbReference>
<feature type="region of interest" description="Disordered" evidence="1">
    <location>
        <begin position="73"/>
        <end position="95"/>
    </location>
</feature>
<keyword evidence="2" id="KW-0812">Transmembrane</keyword>
<keyword evidence="2" id="KW-0472">Membrane</keyword>
<evidence type="ECO:0000256" key="2">
    <source>
        <dbReference type="SAM" id="Phobius"/>
    </source>
</evidence>
<comment type="caution">
    <text evidence="3">The sequence shown here is derived from an EMBL/GenBank/DDBJ whole genome shotgun (WGS) entry which is preliminary data.</text>
</comment>
<organism evidence="3 4">
    <name type="scientific">Seminavis robusta</name>
    <dbReference type="NCBI Taxonomy" id="568900"/>
    <lineage>
        <taxon>Eukaryota</taxon>
        <taxon>Sar</taxon>
        <taxon>Stramenopiles</taxon>
        <taxon>Ochrophyta</taxon>
        <taxon>Bacillariophyta</taxon>
        <taxon>Bacillariophyceae</taxon>
        <taxon>Bacillariophycidae</taxon>
        <taxon>Naviculales</taxon>
        <taxon>Naviculaceae</taxon>
        <taxon>Seminavis</taxon>
    </lineage>
</organism>
<dbReference type="AlphaFoldDB" id="A0A9N8F3X0"/>
<gene>
    <name evidence="3" type="ORF">SEMRO_3368_G347290.1</name>
</gene>
<proteinExistence type="predicted"/>
<evidence type="ECO:0000313" key="3">
    <source>
        <dbReference type="EMBL" id="CAB9531259.1"/>
    </source>
</evidence>
<reference evidence="3" key="1">
    <citation type="submission" date="2020-06" db="EMBL/GenBank/DDBJ databases">
        <authorList>
            <consortium name="Plant Systems Biology data submission"/>
        </authorList>
    </citation>
    <scope>NUCLEOTIDE SEQUENCE</scope>
    <source>
        <strain evidence="3">D6</strain>
    </source>
</reference>
<keyword evidence="4" id="KW-1185">Reference proteome</keyword>
<evidence type="ECO:0000313" key="4">
    <source>
        <dbReference type="Proteomes" id="UP001153069"/>
    </source>
</evidence>
<protein>
    <submittedName>
        <fullName evidence="3">Uncharacterized protein</fullName>
    </submittedName>
</protein>
<evidence type="ECO:0000256" key="1">
    <source>
        <dbReference type="SAM" id="MobiDB-lite"/>
    </source>
</evidence>
<sequence>MLQKEHCMLFMKGYRIKDPIPVCIVSTSELKVDVYGKRMLDDEANMESSDEDETVDGNLEELKVDLYGNMKLSCRDDSSNDSSDDESASDDGGGRMQREDQVYEIVLDSSDEEGDEELYRPIFPKQSETVVVRKQTDAPPATKANRVSIGSVNNKLEAKEGNKVESLSSCSSDYDEMEFTMKFLLSHLLYLILIVFFFLVIIPLFLFLQFGVIMGVDEPEVSFNVLGEVLIL</sequence>
<accession>A0A9N8F3X0</accession>